<name>A0A5C5ULT6_9CORY</name>
<dbReference type="RefSeq" id="WP_146323883.1">
    <property type="nucleotide sequence ID" value="NZ_BAABLR010000005.1"/>
</dbReference>
<evidence type="ECO:0000313" key="3">
    <source>
        <dbReference type="Proteomes" id="UP000320791"/>
    </source>
</evidence>
<organism evidence="2 3">
    <name type="scientific">Corynebacterium canis</name>
    <dbReference type="NCBI Taxonomy" id="679663"/>
    <lineage>
        <taxon>Bacteria</taxon>
        <taxon>Bacillati</taxon>
        <taxon>Actinomycetota</taxon>
        <taxon>Actinomycetes</taxon>
        <taxon>Mycobacteriales</taxon>
        <taxon>Corynebacteriaceae</taxon>
        <taxon>Corynebacterium</taxon>
    </lineage>
</organism>
<evidence type="ECO:0000256" key="1">
    <source>
        <dbReference type="SAM" id="SignalP"/>
    </source>
</evidence>
<evidence type="ECO:0000313" key="2">
    <source>
        <dbReference type="EMBL" id="TWT26819.1"/>
    </source>
</evidence>
<dbReference type="EMBL" id="VOHM01000006">
    <property type="protein sequence ID" value="TWT26819.1"/>
    <property type="molecule type" value="Genomic_DNA"/>
</dbReference>
<keyword evidence="1" id="KW-0732">Signal</keyword>
<feature type="chain" id="PRO_5039037712" evidence="1">
    <location>
        <begin position="23"/>
        <end position="141"/>
    </location>
</feature>
<gene>
    <name evidence="2" type="ORF">FRX94_04250</name>
</gene>
<dbReference type="AlphaFoldDB" id="A0A5C5ULT6"/>
<proteinExistence type="predicted"/>
<protein>
    <submittedName>
        <fullName evidence="2">Uncharacterized protein</fullName>
    </submittedName>
</protein>
<sequence>MRAHIFWVGGVLLLVGTLAACSADSTSLPNPDDLFLGRNPDEPVIKEVDHTGHCASTVIKFEEAGDGANLTYYGQPGDRVTYTFQYADGTETERGAENNDAMTKIVQLSAEEIRDLTRITAAATGQVGIANSCVIEVAGSD</sequence>
<keyword evidence="3" id="KW-1185">Reference proteome</keyword>
<accession>A0A5C5ULT6</accession>
<reference evidence="2 3" key="1">
    <citation type="submission" date="2019-08" db="EMBL/GenBank/DDBJ databases">
        <authorList>
            <person name="Lei W."/>
        </authorList>
    </citation>
    <scope>NUCLEOTIDE SEQUENCE [LARGE SCALE GENOMIC DNA]</scope>
    <source>
        <strain evidence="2 3">CCUG 58627</strain>
    </source>
</reference>
<comment type="caution">
    <text evidence="2">The sequence shown here is derived from an EMBL/GenBank/DDBJ whole genome shotgun (WGS) entry which is preliminary data.</text>
</comment>
<dbReference type="OrthoDB" id="4417955at2"/>
<dbReference type="Proteomes" id="UP000320791">
    <property type="component" value="Unassembled WGS sequence"/>
</dbReference>
<feature type="signal peptide" evidence="1">
    <location>
        <begin position="1"/>
        <end position="22"/>
    </location>
</feature>